<keyword evidence="2" id="KW-1185">Reference proteome</keyword>
<dbReference type="Gene3D" id="3.30.2350.10">
    <property type="entry name" value="Pseudouridine synthase"/>
    <property type="match status" value="1"/>
</dbReference>
<reference evidence="1 2" key="1">
    <citation type="journal article" date="2014" name="Nature">
        <title>The genome of the recently domesticated crop plant sugar beet (Beta vulgaris).</title>
        <authorList>
            <person name="Dohm J.C."/>
            <person name="Minoche A.E."/>
            <person name="Holtgrawe D."/>
            <person name="Capella-Gutierrez S."/>
            <person name="Zakrzewski F."/>
            <person name="Tafer H."/>
            <person name="Rupp O."/>
            <person name="Sorensen T.R."/>
            <person name="Stracke R."/>
            <person name="Reinhardt R."/>
            <person name="Goesmann A."/>
            <person name="Kraft T."/>
            <person name="Schulz B."/>
            <person name="Stadler P.F."/>
            <person name="Schmidt T."/>
            <person name="Gabaldon T."/>
            <person name="Lehrach H."/>
            <person name="Weisshaar B."/>
            <person name="Himmelbauer H."/>
        </authorList>
    </citation>
    <scope>NUCLEOTIDE SEQUENCE [LARGE SCALE GENOMIC DNA]</scope>
    <source>
        <tissue evidence="1">Taproot</tissue>
    </source>
</reference>
<dbReference type="SUPFAM" id="SSF55120">
    <property type="entry name" value="Pseudouridine synthase"/>
    <property type="match status" value="1"/>
</dbReference>
<proteinExistence type="predicted"/>
<dbReference type="AlphaFoldDB" id="A0A0J8AXQ8"/>
<sequence length="99" mass="11081">MLSLHLRRLLLNLPGEMNLGGFLLINKPAGVLSYSVVRRSEYPANREKRYIHPSCRVKSILQRQLNSSNAKVGHGGTLDAFADGRTIRLNLQTQPLISE</sequence>
<evidence type="ECO:0000313" key="2">
    <source>
        <dbReference type="Proteomes" id="UP000035740"/>
    </source>
</evidence>
<name>A0A0J8AXQ8_BETVV</name>
<protein>
    <submittedName>
        <fullName evidence="1">Uncharacterized protein</fullName>
    </submittedName>
</protein>
<evidence type="ECO:0000313" key="1">
    <source>
        <dbReference type="EMBL" id="KMS93609.1"/>
    </source>
</evidence>
<gene>
    <name evidence="1" type="ORF">BVRB_029750</name>
</gene>
<accession>A0A0J8AXQ8</accession>
<dbReference type="Gramene" id="KMS93609">
    <property type="protein sequence ID" value="KMS93609"/>
    <property type="gene ID" value="BVRB_029750"/>
</dbReference>
<dbReference type="EMBL" id="KQ100930">
    <property type="protein sequence ID" value="KMS93609.1"/>
    <property type="molecule type" value="Genomic_DNA"/>
</dbReference>
<dbReference type="Proteomes" id="UP000035740">
    <property type="component" value="Unassembled WGS sequence"/>
</dbReference>
<dbReference type="GO" id="GO:0009982">
    <property type="term" value="F:pseudouridine synthase activity"/>
    <property type="evidence" value="ECO:0007669"/>
    <property type="project" value="InterPro"/>
</dbReference>
<dbReference type="InterPro" id="IPR020103">
    <property type="entry name" value="PsdUridine_synth_cat_dom_sf"/>
</dbReference>
<dbReference type="GO" id="GO:0003723">
    <property type="term" value="F:RNA binding"/>
    <property type="evidence" value="ECO:0007669"/>
    <property type="project" value="InterPro"/>
</dbReference>
<organism evidence="1 2">
    <name type="scientific">Beta vulgaris subsp. vulgaris</name>
    <name type="common">Beet</name>
    <dbReference type="NCBI Taxonomy" id="3555"/>
    <lineage>
        <taxon>Eukaryota</taxon>
        <taxon>Viridiplantae</taxon>
        <taxon>Streptophyta</taxon>
        <taxon>Embryophyta</taxon>
        <taxon>Tracheophyta</taxon>
        <taxon>Spermatophyta</taxon>
        <taxon>Magnoliopsida</taxon>
        <taxon>eudicotyledons</taxon>
        <taxon>Gunneridae</taxon>
        <taxon>Pentapetalae</taxon>
        <taxon>Caryophyllales</taxon>
        <taxon>Chenopodiaceae</taxon>
        <taxon>Betoideae</taxon>
        <taxon>Beta</taxon>
    </lineage>
</organism>
<dbReference type="GO" id="GO:0001522">
    <property type="term" value="P:pseudouridine synthesis"/>
    <property type="evidence" value="ECO:0007669"/>
    <property type="project" value="InterPro"/>
</dbReference>